<dbReference type="PANTHER" id="PTHR45527">
    <property type="entry name" value="NONRIBOSOMAL PEPTIDE SYNTHETASE"/>
    <property type="match status" value="1"/>
</dbReference>
<evidence type="ECO:0000259" key="4">
    <source>
        <dbReference type="PROSITE" id="PS50075"/>
    </source>
</evidence>
<comment type="caution">
    <text evidence="5">The sequence shown here is derived from an EMBL/GenBank/DDBJ whole genome shotgun (WGS) entry which is preliminary data.</text>
</comment>
<dbReference type="Gene3D" id="3.40.50.12780">
    <property type="entry name" value="N-terminal domain of ligase-like"/>
    <property type="match status" value="1"/>
</dbReference>
<protein>
    <recommendedName>
        <fullName evidence="4">Carrier domain-containing protein</fullName>
    </recommendedName>
</protein>
<feature type="domain" description="Carrier" evidence="4">
    <location>
        <begin position="1064"/>
        <end position="1140"/>
    </location>
</feature>
<dbReference type="SUPFAM" id="SSF56801">
    <property type="entry name" value="Acetyl-CoA synthetase-like"/>
    <property type="match status" value="1"/>
</dbReference>
<dbReference type="RefSeq" id="WP_043908440.1">
    <property type="nucleotide sequence ID" value="NZ_JXZB01000001.1"/>
</dbReference>
<dbReference type="OrthoDB" id="9778690at2"/>
<accession>A0A0D0Q6W6</accession>
<dbReference type="GO" id="GO:0044550">
    <property type="term" value="P:secondary metabolite biosynthetic process"/>
    <property type="evidence" value="ECO:0007669"/>
    <property type="project" value="TreeGrafter"/>
</dbReference>
<dbReference type="GO" id="GO:0008610">
    <property type="term" value="P:lipid biosynthetic process"/>
    <property type="evidence" value="ECO:0007669"/>
    <property type="project" value="UniProtKB-ARBA"/>
</dbReference>
<gene>
    <name evidence="5" type="ORF">TR51_05485</name>
</gene>
<keyword evidence="2" id="KW-0596">Phosphopantetheine</keyword>
<dbReference type="AlphaFoldDB" id="A0A0D0Q6W6"/>
<dbReference type="PROSITE" id="PS00455">
    <property type="entry name" value="AMP_BINDING"/>
    <property type="match status" value="1"/>
</dbReference>
<dbReference type="Gene3D" id="3.30.300.30">
    <property type="match status" value="1"/>
</dbReference>
<dbReference type="PANTHER" id="PTHR45527:SF1">
    <property type="entry name" value="FATTY ACID SYNTHASE"/>
    <property type="match status" value="1"/>
</dbReference>
<dbReference type="STRING" id="2064.TR51_05485"/>
<dbReference type="GO" id="GO:0031177">
    <property type="term" value="F:phosphopantetheine binding"/>
    <property type="evidence" value="ECO:0007669"/>
    <property type="project" value="InterPro"/>
</dbReference>
<proteinExistence type="predicted"/>
<dbReference type="Gene3D" id="3.30.559.30">
    <property type="entry name" value="Nonribosomal peptide synthetase, condensation domain"/>
    <property type="match status" value="1"/>
</dbReference>
<evidence type="ECO:0000256" key="2">
    <source>
        <dbReference type="ARBA" id="ARBA00022450"/>
    </source>
</evidence>
<dbReference type="GO" id="GO:0043041">
    <property type="term" value="P:amino acid activation for nonribosomal peptide biosynthetic process"/>
    <property type="evidence" value="ECO:0007669"/>
    <property type="project" value="TreeGrafter"/>
</dbReference>
<dbReference type="PATRIC" id="fig|2064.6.peg.1210"/>
<name>A0A0D0Q6W6_KITGR</name>
<dbReference type="InterPro" id="IPR045851">
    <property type="entry name" value="AMP-bd_C_sf"/>
</dbReference>
<keyword evidence="6" id="KW-1185">Reference proteome</keyword>
<dbReference type="GO" id="GO:0003824">
    <property type="term" value="F:catalytic activity"/>
    <property type="evidence" value="ECO:0007669"/>
    <property type="project" value="InterPro"/>
</dbReference>
<dbReference type="SMART" id="SM00823">
    <property type="entry name" value="PKS_PP"/>
    <property type="match status" value="2"/>
</dbReference>
<dbReference type="EMBL" id="JXZB01000001">
    <property type="protein sequence ID" value="KIQ66878.1"/>
    <property type="molecule type" value="Genomic_DNA"/>
</dbReference>
<dbReference type="Gene3D" id="3.30.559.10">
    <property type="entry name" value="Chloramphenicol acetyltransferase-like domain"/>
    <property type="match status" value="1"/>
</dbReference>
<dbReference type="SUPFAM" id="SSF52777">
    <property type="entry name" value="CoA-dependent acyltransferases"/>
    <property type="match status" value="2"/>
</dbReference>
<dbReference type="InterPro" id="IPR001242">
    <property type="entry name" value="Condensation_dom"/>
</dbReference>
<evidence type="ECO:0000256" key="3">
    <source>
        <dbReference type="ARBA" id="ARBA00022553"/>
    </source>
</evidence>
<reference evidence="5 6" key="1">
    <citation type="submission" date="2015-02" db="EMBL/GenBank/DDBJ databases">
        <title>Draft genome sequence of Kitasatospora griseola MF730-N6, a bafilomycin, terpentecin and satosporin producer.</title>
        <authorList>
            <person name="Arens J.C."/>
            <person name="Haltli B."/>
            <person name="Kerr R.G."/>
        </authorList>
    </citation>
    <scope>NUCLEOTIDE SEQUENCE [LARGE SCALE GENOMIC DNA]</scope>
    <source>
        <strain evidence="5 6">MF730-N6</strain>
    </source>
</reference>
<dbReference type="PROSITE" id="PS50075">
    <property type="entry name" value="CARRIER"/>
    <property type="match status" value="1"/>
</dbReference>
<organism evidence="5 6">
    <name type="scientific">Kitasatospora griseola</name>
    <name type="common">Streptomyces griseolosporeus</name>
    <dbReference type="NCBI Taxonomy" id="2064"/>
    <lineage>
        <taxon>Bacteria</taxon>
        <taxon>Bacillati</taxon>
        <taxon>Actinomycetota</taxon>
        <taxon>Actinomycetes</taxon>
        <taxon>Kitasatosporales</taxon>
        <taxon>Streptomycetaceae</taxon>
        <taxon>Kitasatospora</taxon>
    </lineage>
</organism>
<dbReference type="Pfam" id="PF00550">
    <property type="entry name" value="PP-binding"/>
    <property type="match status" value="2"/>
</dbReference>
<dbReference type="InterPro" id="IPR000873">
    <property type="entry name" value="AMP-dep_synth/lig_dom"/>
</dbReference>
<evidence type="ECO:0000313" key="6">
    <source>
        <dbReference type="Proteomes" id="UP000032066"/>
    </source>
</evidence>
<dbReference type="InterPro" id="IPR006162">
    <property type="entry name" value="Ppantetheine_attach_site"/>
</dbReference>
<dbReference type="GO" id="GO:0005737">
    <property type="term" value="C:cytoplasm"/>
    <property type="evidence" value="ECO:0007669"/>
    <property type="project" value="TreeGrafter"/>
</dbReference>
<sequence>MTAALGRRTAAADWLPLAAEVLGLPAEEVQARYRTESFTELGGSSLQAIALTSAGQRRLAEDVEVALLISPLALADALAQAREYVPTAPTATDIEAAPARRELLPGQKAMLAAHLAGRDQSYHLMFTVQPPVALSREQVRAALRRLTARHESLRTMFVRERQTALRVVLPASHAPRLLHQTLPAGADAVREVHESYGRRGAELLRPFEQPPVVFVLTTSGERTFVTLLAHHALIDGWSIGVLWREFAALCEGAGAPTDEAPSPDWTGSRLADRRASGALDTALARVARRLDGAPPVAALPTDLERGDEADGRGERLVFPLPPALAERVDRLADTCWTTVTAVLLAAWALAVNRRLGTHDVVLGVAAAGRFEAGMEEVVGLCTRIIPVRCTTDDGIGAAEFVRATATALAGAVADADVPFANVVAHLAGEVDGSRNPVAQIGFAAHHELVPDTIDSASGPWRVHEGHCHGSTFDALLFVQAWSPEPRLALEYASSAQTAADAGELAESLVAVLGELTNRPDAPLGTVSGLSRGQRDRLAELGRGVGFDTDDDLWSRFERRAAQHPDAVAVVDADADVTLTYRELRAHALAQGDLLRACGVRAGDRVVLEVPRSAAEAIAVLGVLCLRAAYVAVDPGATAEWRMRIAAAVAPAARIGGDAADPAFADVPGCPPVAWGPDAPEPAANAGRAVAAGGAEADAAAPAYVSFTSGTTGVPKGVVVPHRAVLRLADDENLFAAATGQRMMRLSPLAFDASTLELLVPLANGATVVVHPAGEPTPSGLADFLRTRRVTHGWLTAGLFHLVADHHPAAFRGMRQVLTGGGVVSPAHVRRVLDQCRGLRVTNGYGPTENTTFTTVFHADGAHEVPDPLPIGGPVRGTGLRIVDGAGRAVPPGAVGELRATGTGLADGYLGDPERTGLAFTERDGAREYRTGDLVRWGADGQLRFLGRADRQVKIAGHRVELLAVERRIREQDGVLDAVVLLAGERLCAAIKADGDIRARVRAEVEPALAPYERPQQWITVDEFPLDRNGKVDLRALGARFGAAGTDTAPARAAEPAGSAAVAATGPGDLEELIADVWSEVLGSDDFGLDEGFFEVGGDSLSAALVRRRLREHLGGRPISLTDLYRFPTVQSLARQLSRTVQEGTR</sequence>
<dbReference type="SUPFAM" id="SSF47336">
    <property type="entry name" value="ACP-like"/>
    <property type="match status" value="1"/>
</dbReference>
<dbReference type="InterPro" id="IPR020845">
    <property type="entry name" value="AMP-binding_CS"/>
</dbReference>
<dbReference type="Proteomes" id="UP000032066">
    <property type="component" value="Unassembled WGS sequence"/>
</dbReference>
<dbReference type="NCBIfam" id="TIGR01733">
    <property type="entry name" value="AA-adenyl-dom"/>
    <property type="match status" value="1"/>
</dbReference>
<dbReference type="InterPro" id="IPR042099">
    <property type="entry name" value="ANL_N_sf"/>
</dbReference>
<dbReference type="Pfam" id="PF00501">
    <property type="entry name" value="AMP-binding"/>
    <property type="match status" value="1"/>
</dbReference>
<dbReference type="PROSITE" id="PS00012">
    <property type="entry name" value="PHOSPHOPANTETHEINE"/>
    <property type="match status" value="1"/>
</dbReference>
<dbReference type="InterPro" id="IPR036736">
    <property type="entry name" value="ACP-like_sf"/>
</dbReference>
<dbReference type="InterPro" id="IPR010071">
    <property type="entry name" value="AA_adenyl_dom"/>
</dbReference>
<dbReference type="Pfam" id="PF00668">
    <property type="entry name" value="Condensation"/>
    <property type="match status" value="1"/>
</dbReference>
<dbReference type="InterPro" id="IPR020806">
    <property type="entry name" value="PKS_PP-bd"/>
</dbReference>
<dbReference type="Gene3D" id="1.10.1200.10">
    <property type="entry name" value="ACP-like"/>
    <property type="match status" value="2"/>
</dbReference>
<dbReference type="InterPro" id="IPR009081">
    <property type="entry name" value="PP-bd_ACP"/>
</dbReference>
<evidence type="ECO:0000256" key="1">
    <source>
        <dbReference type="ARBA" id="ARBA00001957"/>
    </source>
</evidence>
<evidence type="ECO:0000313" key="5">
    <source>
        <dbReference type="EMBL" id="KIQ66878.1"/>
    </source>
</evidence>
<dbReference type="InterPro" id="IPR023213">
    <property type="entry name" value="CAT-like_dom_sf"/>
</dbReference>
<comment type="cofactor">
    <cofactor evidence="1">
        <name>pantetheine 4'-phosphate</name>
        <dbReference type="ChEBI" id="CHEBI:47942"/>
    </cofactor>
</comment>
<dbReference type="GO" id="GO:0017000">
    <property type="term" value="P:antibiotic biosynthetic process"/>
    <property type="evidence" value="ECO:0007669"/>
    <property type="project" value="UniProtKB-ARBA"/>
</dbReference>
<keyword evidence="3" id="KW-0597">Phosphoprotein</keyword>